<organism evidence="2 3">
    <name type="scientific">Stylosanthes scabra</name>
    <dbReference type="NCBI Taxonomy" id="79078"/>
    <lineage>
        <taxon>Eukaryota</taxon>
        <taxon>Viridiplantae</taxon>
        <taxon>Streptophyta</taxon>
        <taxon>Embryophyta</taxon>
        <taxon>Tracheophyta</taxon>
        <taxon>Spermatophyta</taxon>
        <taxon>Magnoliopsida</taxon>
        <taxon>eudicotyledons</taxon>
        <taxon>Gunneridae</taxon>
        <taxon>Pentapetalae</taxon>
        <taxon>rosids</taxon>
        <taxon>fabids</taxon>
        <taxon>Fabales</taxon>
        <taxon>Fabaceae</taxon>
        <taxon>Papilionoideae</taxon>
        <taxon>50 kb inversion clade</taxon>
        <taxon>dalbergioids sensu lato</taxon>
        <taxon>Dalbergieae</taxon>
        <taxon>Pterocarpus clade</taxon>
        <taxon>Stylosanthes</taxon>
    </lineage>
</organism>
<dbReference type="EMBL" id="JASCZI010152464">
    <property type="protein sequence ID" value="MED6176170.1"/>
    <property type="molecule type" value="Genomic_DNA"/>
</dbReference>
<reference evidence="2 3" key="1">
    <citation type="journal article" date="2023" name="Plants (Basel)">
        <title>Bridging the Gap: Combining Genomics and Transcriptomics Approaches to Understand Stylosanthes scabra, an Orphan Legume from the Brazilian Caatinga.</title>
        <authorList>
            <person name="Ferreira-Neto J.R.C."/>
            <person name="da Silva M.D."/>
            <person name="Binneck E."/>
            <person name="de Melo N.F."/>
            <person name="da Silva R.H."/>
            <person name="de Melo A.L.T.M."/>
            <person name="Pandolfi V."/>
            <person name="Bustamante F.O."/>
            <person name="Brasileiro-Vidal A.C."/>
            <person name="Benko-Iseppon A.M."/>
        </authorList>
    </citation>
    <scope>NUCLEOTIDE SEQUENCE [LARGE SCALE GENOMIC DNA]</scope>
    <source>
        <tissue evidence="2">Leaves</tissue>
    </source>
</reference>
<name>A0ABU6VTV3_9FABA</name>
<feature type="region of interest" description="Disordered" evidence="1">
    <location>
        <begin position="103"/>
        <end position="133"/>
    </location>
</feature>
<protein>
    <submittedName>
        <fullName evidence="2">Uncharacterized protein</fullName>
    </submittedName>
</protein>
<evidence type="ECO:0000256" key="1">
    <source>
        <dbReference type="SAM" id="MobiDB-lite"/>
    </source>
</evidence>
<evidence type="ECO:0000313" key="2">
    <source>
        <dbReference type="EMBL" id="MED6176170.1"/>
    </source>
</evidence>
<dbReference type="Proteomes" id="UP001341840">
    <property type="component" value="Unassembled WGS sequence"/>
</dbReference>
<keyword evidence="3" id="KW-1185">Reference proteome</keyword>
<comment type="caution">
    <text evidence="2">The sequence shown here is derived from an EMBL/GenBank/DDBJ whole genome shotgun (WGS) entry which is preliminary data.</text>
</comment>
<evidence type="ECO:0000313" key="3">
    <source>
        <dbReference type="Proteomes" id="UP001341840"/>
    </source>
</evidence>
<gene>
    <name evidence="2" type="ORF">PIB30_085519</name>
</gene>
<accession>A0ABU6VTV3</accession>
<sequence length="133" mass="15935">MREAQKRTESQLTQLTEMLQKICQPNNYQPTDSSPIFDLKSITVSPLQTPKEALTWFMLKGTIEGRIKLRMKKGRMTGCMNYWLNWQIQINLTMKKKLKAKMKKKWRKRLKVKSKKKMRRRSVRKMTKGRRSS</sequence>
<proteinExistence type="predicted"/>